<comment type="caution">
    <text evidence="2">The sequence shown here is derived from an EMBL/GenBank/DDBJ whole genome shotgun (WGS) entry which is preliminary data.</text>
</comment>
<dbReference type="EMBL" id="BMAW01048631">
    <property type="protein sequence ID" value="GFS67082.1"/>
    <property type="molecule type" value="Genomic_DNA"/>
</dbReference>
<reference evidence="2" key="1">
    <citation type="submission" date="2020-08" db="EMBL/GenBank/DDBJ databases">
        <title>Multicomponent nature underlies the extraordinary mechanical properties of spider dragline silk.</title>
        <authorList>
            <person name="Kono N."/>
            <person name="Nakamura H."/>
            <person name="Mori M."/>
            <person name="Yoshida Y."/>
            <person name="Ohtoshi R."/>
            <person name="Malay A.D."/>
            <person name="Moran D.A.P."/>
            <person name="Tomita M."/>
            <person name="Numata K."/>
            <person name="Arakawa K."/>
        </authorList>
    </citation>
    <scope>NUCLEOTIDE SEQUENCE</scope>
</reference>
<protein>
    <submittedName>
        <fullName evidence="2">RNA_pol_Rpb2_6 domain-containing protein</fullName>
    </submittedName>
</protein>
<evidence type="ECO:0000313" key="2">
    <source>
        <dbReference type="EMBL" id="GFS67082.1"/>
    </source>
</evidence>
<feature type="transmembrane region" description="Helical" evidence="1">
    <location>
        <begin position="7"/>
        <end position="27"/>
    </location>
</feature>
<dbReference type="AlphaFoldDB" id="A0A8X6J047"/>
<sequence>MARNQHVNSFLTTALIGRMLLLIWLTVPAYRFDIDSLVNKIRERSFVHQTFVKYLYGPCENNWSLIKSKTTLVIKSIESGCLLHVLSRKTVYFKEGNRLVK</sequence>
<evidence type="ECO:0000313" key="3">
    <source>
        <dbReference type="Proteomes" id="UP000887013"/>
    </source>
</evidence>
<keyword evidence="3" id="KW-1185">Reference proteome</keyword>
<gene>
    <name evidence="2" type="primary">AVEN_261790_1</name>
    <name evidence="2" type="ORF">NPIL_230211</name>
</gene>
<name>A0A8X6J047_NEPPI</name>
<keyword evidence="1" id="KW-1133">Transmembrane helix</keyword>
<keyword evidence="1" id="KW-0472">Membrane</keyword>
<keyword evidence="1" id="KW-0812">Transmembrane</keyword>
<accession>A0A8X6J047</accession>
<evidence type="ECO:0000256" key="1">
    <source>
        <dbReference type="SAM" id="Phobius"/>
    </source>
</evidence>
<dbReference type="Proteomes" id="UP000887013">
    <property type="component" value="Unassembled WGS sequence"/>
</dbReference>
<organism evidence="2 3">
    <name type="scientific">Nephila pilipes</name>
    <name type="common">Giant wood spider</name>
    <name type="synonym">Nephila maculata</name>
    <dbReference type="NCBI Taxonomy" id="299642"/>
    <lineage>
        <taxon>Eukaryota</taxon>
        <taxon>Metazoa</taxon>
        <taxon>Ecdysozoa</taxon>
        <taxon>Arthropoda</taxon>
        <taxon>Chelicerata</taxon>
        <taxon>Arachnida</taxon>
        <taxon>Araneae</taxon>
        <taxon>Araneomorphae</taxon>
        <taxon>Entelegynae</taxon>
        <taxon>Araneoidea</taxon>
        <taxon>Nephilidae</taxon>
        <taxon>Nephila</taxon>
    </lineage>
</organism>
<proteinExistence type="predicted"/>